<proteinExistence type="predicted"/>
<dbReference type="EMBL" id="FPKR01000007">
    <property type="protein sequence ID" value="SFZ76525.1"/>
    <property type="molecule type" value="Genomic_DNA"/>
</dbReference>
<reference evidence="1 2" key="1">
    <citation type="submission" date="2016-11" db="EMBL/GenBank/DDBJ databases">
        <authorList>
            <person name="Jaros S."/>
            <person name="Januszkiewicz K."/>
            <person name="Wedrychowicz H."/>
        </authorList>
    </citation>
    <scope>NUCLEOTIDE SEQUENCE [LARGE SCALE GENOMIC DNA]</scope>
    <source>
        <strain evidence="1 2">DSM 18899</strain>
    </source>
</reference>
<evidence type="ECO:0000313" key="2">
    <source>
        <dbReference type="Proteomes" id="UP000186513"/>
    </source>
</evidence>
<evidence type="ECO:0000313" key="1">
    <source>
        <dbReference type="EMBL" id="SFZ76525.1"/>
    </source>
</evidence>
<dbReference type="AlphaFoldDB" id="A0A1K2HIK6"/>
<name>A0A1K2HIK6_9NEIS</name>
<keyword evidence="2" id="KW-1185">Reference proteome</keyword>
<accession>A0A1K2HIK6</accession>
<dbReference type="Proteomes" id="UP000186513">
    <property type="component" value="Unassembled WGS sequence"/>
</dbReference>
<dbReference type="STRING" id="1121279.SAMN02745887_01991"/>
<gene>
    <name evidence="1" type="ORF">SAMN02745887_01991</name>
</gene>
<protein>
    <submittedName>
        <fullName evidence="1">Uncharacterized protein</fullName>
    </submittedName>
</protein>
<organism evidence="1 2">
    <name type="scientific">Chitinimonas taiwanensis DSM 18899</name>
    <dbReference type="NCBI Taxonomy" id="1121279"/>
    <lineage>
        <taxon>Bacteria</taxon>
        <taxon>Pseudomonadati</taxon>
        <taxon>Pseudomonadota</taxon>
        <taxon>Betaproteobacteria</taxon>
        <taxon>Neisseriales</taxon>
        <taxon>Chitinibacteraceae</taxon>
        <taxon>Chitinimonas</taxon>
    </lineage>
</organism>
<sequence length="84" mass="9489">MVFFALTRQGFDTYRSITIKQEQPTSLWVAADVITEEELKSLRVNGVDVTVFNHEIARADSASIQDAVETIKEHHPNACIWVEA</sequence>